<dbReference type="InterPro" id="IPR018114">
    <property type="entry name" value="TRYPSIN_HIS"/>
</dbReference>
<dbReference type="Proteomes" id="UP000016567">
    <property type="component" value="Unassembled WGS sequence"/>
</dbReference>
<name>U3C6V1_9VIBR</name>
<evidence type="ECO:0000313" key="2">
    <source>
        <dbReference type="EMBL" id="GAD74188.1"/>
    </source>
</evidence>
<reference evidence="2 3" key="1">
    <citation type="submission" date="2013-09" db="EMBL/GenBank/DDBJ databases">
        <title>Whole genome shotgun sequence of Vibrio azureus NBRC 104587.</title>
        <authorList>
            <person name="Isaki S."/>
            <person name="Hosoyama A."/>
            <person name="Numata M."/>
            <person name="Hashimoto M."/>
            <person name="Hosoyama Y."/>
            <person name="Tsuchikane K."/>
            <person name="Noguchi M."/>
            <person name="Hirakata S."/>
            <person name="Ichikawa N."/>
            <person name="Ohji S."/>
            <person name="Yamazoe A."/>
            <person name="Fujita N."/>
        </authorList>
    </citation>
    <scope>NUCLEOTIDE SEQUENCE [LARGE SCALE GENOMIC DNA]</scope>
    <source>
        <strain evidence="2 3">NBRC 104587</strain>
    </source>
</reference>
<dbReference type="RefSeq" id="WP_021707970.1">
    <property type="nucleotide sequence ID" value="NZ_BAOB01000054.1"/>
</dbReference>
<dbReference type="OrthoDB" id="6266568at2"/>
<dbReference type="EMBL" id="BATL01000004">
    <property type="protein sequence ID" value="GAD74188.1"/>
    <property type="molecule type" value="Genomic_DNA"/>
</dbReference>
<dbReference type="Gene3D" id="2.40.10.10">
    <property type="entry name" value="Trypsin-like serine proteases"/>
    <property type="match status" value="2"/>
</dbReference>
<sequence>MKLIRFMLVGVTLCVVYTGNAWAIISGEPIVWAENDNLVSLFECSGTRIGRNHVLTAAHCYDHGHNPHFLADAYHQYAQLLVDRVAIHPNYTAESLSEDVAIITLSKVTDVARIQFFKDLTLPTDVESENITIDGFAGTLAPKRADYTLYKRDGNFPFNIEAVKGGVAQTEGGDSGAAWVNQQNEIVAVHQSIGTETITATDLHFAADFILDTINGWHYPTIANISGHTTIEVQSLHRDIISDSAYTVGGAILNVEDSTCLKGPIKPFQRCTYVLESTGNKGLLYLSDSEVIRLKRGVPLNNGSIDSVKPAPIEEVQQPSAKQPHSKSGGSISFFPLVVLLVFGLVRKKLAL</sequence>
<organism evidence="2 3">
    <name type="scientific">Vibrio azureus NBRC 104587</name>
    <dbReference type="NCBI Taxonomy" id="1219077"/>
    <lineage>
        <taxon>Bacteria</taxon>
        <taxon>Pseudomonadati</taxon>
        <taxon>Pseudomonadota</taxon>
        <taxon>Gammaproteobacteria</taxon>
        <taxon>Vibrionales</taxon>
        <taxon>Vibrionaceae</taxon>
        <taxon>Vibrio</taxon>
    </lineage>
</organism>
<dbReference type="PROSITE" id="PS50240">
    <property type="entry name" value="TRYPSIN_DOM"/>
    <property type="match status" value="1"/>
</dbReference>
<dbReference type="PROSITE" id="PS00134">
    <property type="entry name" value="TRYPSIN_HIS"/>
    <property type="match status" value="1"/>
</dbReference>
<proteinExistence type="predicted"/>
<dbReference type="InterPro" id="IPR043504">
    <property type="entry name" value="Peptidase_S1_PA_chymotrypsin"/>
</dbReference>
<gene>
    <name evidence="2" type="ORF">VAZ01S_004_00620</name>
</gene>
<comment type="caution">
    <text evidence="2">The sequence shown here is derived from an EMBL/GenBank/DDBJ whole genome shotgun (WGS) entry which is preliminary data.</text>
</comment>
<dbReference type="InterPro" id="IPR051333">
    <property type="entry name" value="CLIP_Serine_Protease"/>
</dbReference>
<dbReference type="InterPro" id="IPR001254">
    <property type="entry name" value="Trypsin_dom"/>
</dbReference>
<evidence type="ECO:0000313" key="3">
    <source>
        <dbReference type="Proteomes" id="UP000016567"/>
    </source>
</evidence>
<protein>
    <recommendedName>
        <fullName evidence="1">Peptidase S1 domain-containing protein</fullName>
    </recommendedName>
</protein>
<dbReference type="AlphaFoldDB" id="U3C6V1"/>
<feature type="domain" description="Peptidase S1" evidence="1">
    <location>
        <begin position="24"/>
        <end position="246"/>
    </location>
</feature>
<keyword evidence="3" id="KW-1185">Reference proteome</keyword>
<accession>U3C6V1</accession>
<dbReference type="SUPFAM" id="SSF50494">
    <property type="entry name" value="Trypsin-like serine proteases"/>
    <property type="match status" value="1"/>
</dbReference>
<dbReference type="Pfam" id="PF00089">
    <property type="entry name" value="Trypsin"/>
    <property type="match status" value="1"/>
</dbReference>
<dbReference type="eggNOG" id="COG3591">
    <property type="taxonomic scope" value="Bacteria"/>
</dbReference>
<dbReference type="GO" id="GO:0006508">
    <property type="term" value="P:proteolysis"/>
    <property type="evidence" value="ECO:0007669"/>
    <property type="project" value="InterPro"/>
</dbReference>
<evidence type="ECO:0000259" key="1">
    <source>
        <dbReference type="PROSITE" id="PS50240"/>
    </source>
</evidence>
<dbReference type="GO" id="GO:0004252">
    <property type="term" value="F:serine-type endopeptidase activity"/>
    <property type="evidence" value="ECO:0007669"/>
    <property type="project" value="InterPro"/>
</dbReference>
<dbReference type="PANTHER" id="PTHR24260:SF136">
    <property type="entry name" value="GH08193P-RELATED"/>
    <property type="match status" value="1"/>
</dbReference>
<dbReference type="PANTHER" id="PTHR24260">
    <property type="match status" value="1"/>
</dbReference>
<dbReference type="InterPro" id="IPR009003">
    <property type="entry name" value="Peptidase_S1_PA"/>
</dbReference>
<dbReference type="STRING" id="1219077.VAZ01S_004_00620"/>